<feature type="non-terminal residue" evidence="2">
    <location>
        <position position="85"/>
    </location>
</feature>
<keyword evidence="3" id="KW-1185">Reference proteome</keyword>
<dbReference type="Proteomes" id="UP000250043">
    <property type="component" value="Unassembled WGS sequence"/>
</dbReference>
<evidence type="ECO:0000313" key="3">
    <source>
        <dbReference type="Proteomes" id="UP000250043"/>
    </source>
</evidence>
<dbReference type="AlphaFoldDB" id="A0A8E2AL58"/>
<gene>
    <name evidence="2" type="ORF">OBBRIDRAFT_706520</name>
</gene>
<organism evidence="2 3">
    <name type="scientific">Obba rivulosa</name>
    <dbReference type="NCBI Taxonomy" id="1052685"/>
    <lineage>
        <taxon>Eukaryota</taxon>
        <taxon>Fungi</taxon>
        <taxon>Dikarya</taxon>
        <taxon>Basidiomycota</taxon>
        <taxon>Agaricomycotina</taxon>
        <taxon>Agaricomycetes</taxon>
        <taxon>Polyporales</taxon>
        <taxon>Gelatoporiaceae</taxon>
        <taxon>Obba</taxon>
    </lineage>
</organism>
<evidence type="ECO:0000313" key="2">
    <source>
        <dbReference type="EMBL" id="OCH86626.1"/>
    </source>
</evidence>
<reference evidence="2 3" key="1">
    <citation type="submission" date="2016-07" db="EMBL/GenBank/DDBJ databases">
        <title>Draft genome of the white-rot fungus Obba rivulosa 3A-2.</title>
        <authorList>
            <consortium name="DOE Joint Genome Institute"/>
            <person name="Miettinen O."/>
            <person name="Riley R."/>
            <person name="Acob R."/>
            <person name="Barry K."/>
            <person name="Cullen D."/>
            <person name="De Vries R."/>
            <person name="Hainaut M."/>
            <person name="Hatakka A."/>
            <person name="Henrissat B."/>
            <person name="Hilden K."/>
            <person name="Kuo R."/>
            <person name="Labutti K."/>
            <person name="Lipzen A."/>
            <person name="Makela M.R."/>
            <person name="Sandor L."/>
            <person name="Spatafora J.W."/>
            <person name="Grigoriev I.V."/>
            <person name="Hibbett D.S."/>
        </authorList>
    </citation>
    <scope>NUCLEOTIDE SEQUENCE [LARGE SCALE GENOMIC DNA]</scope>
    <source>
        <strain evidence="2 3">3A-2</strain>
    </source>
</reference>
<accession>A0A8E2AL58</accession>
<evidence type="ECO:0000256" key="1">
    <source>
        <dbReference type="SAM" id="MobiDB-lite"/>
    </source>
</evidence>
<dbReference type="OrthoDB" id="2756398at2759"/>
<name>A0A8E2AL58_9APHY</name>
<feature type="non-terminal residue" evidence="2">
    <location>
        <position position="1"/>
    </location>
</feature>
<feature type="region of interest" description="Disordered" evidence="1">
    <location>
        <begin position="51"/>
        <end position="85"/>
    </location>
</feature>
<sequence length="85" mass="9705">GRQKYNAYCLCKHLVQAVPPPPQHFWYKVVQRHTVPIYQHPCLYSMVSPVSDTEVCPPSAKSREYADPHDGSISDGDNHKWLGNK</sequence>
<protein>
    <submittedName>
        <fullName evidence="2">Uncharacterized protein</fullName>
    </submittedName>
</protein>
<dbReference type="EMBL" id="KV722518">
    <property type="protein sequence ID" value="OCH86626.1"/>
    <property type="molecule type" value="Genomic_DNA"/>
</dbReference>
<proteinExistence type="predicted"/>
<feature type="compositionally biased region" description="Basic and acidic residues" evidence="1">
    <location>
        <begin position="61"/>
        <end position="85"/>
    </location>
</feature>